<dbReference type="EMBL" id="CP074694">
    <property type="protein sequence ID" value="QVL34250.1"/>
    <property type="molecule type" value="Genomic_DNA"/>
</dbReference>
<gene>
    <name evidence="2" type="ORF">KIH39_10190</name>
</gene>
<keyword evidence="2" id="KW-0489">Methyltransferase</keyword>
<dbReference type="InterPro" id="IPR006342">
    <property type="entry name" value="FkbM_mtfrase"/>
</dbReference>
<dbReference type="GO" id="GO:0008168">
    <property type="term" value="F:methyltransferase activity"/>
    <property type="evidence" value="ECO:0007669"/>
    <property type="project" value="UniProtKB-KW"/>
</dbReference>
<dbReference type="Gene3D" id="3.40.50.150">
    <property type="entry name" value="Vaccinia Virus protein VP39"/>
    <property type="match status" value="1"/>
</dbReference>
<name>A0A8E6BCA2_9BACT</name>
<dbReference type="SUPFAM" id="SSF53335">
    <property type="entry name" value="S-adenosyl-L-methionine-dependent methyltransferases"/>
    <property type="match status" value="1"/>
</dbReference>
<keyword evidence="2" id="KW-0808">Transferase</keyword>
<dbReference type="GO" id="GO:0032259">
    <property type="term" value="P:methylation"/>
    <property type="evidence" value="ECO:0007669"/>
    <property type="project" value="UniProtKB-KW"/>
</dbReference>
<dbReference type="AlphaFoldDB" id="A0A8E6BCA2"/>
<evidence type="ECO:0000313" key="2">
    <source>
        <dbReference type="EMBL" id="QVL34250.1"/>
    </source>
</evidence>
<evidence type="ECO:0000259" key="1">
    <source>
        <dbReference type="Pfam" id="PF05050"/>
    </source>
</evidence>
<dbReference type="RefSeq" id="WP_213499222.1">
    <property type="nucleotide sequence ID" value="NZ_CP074694.1"/>
</dbReference>
<dbReference type="Proteomes" id="UP000676194">
    <property type="component" value="Chromosome"/>
</dbReference>
<dbReference type="KEGG" id="tsph:KIH39_10190"/>
<dbReference type="PANTHER" id="PTHR34203:SF15">
    <property type="entry name" value="SLL1173 PROTEIN"/>
    <property type="match status" value="1"/>
</dbReference>
<dbReference type="InterPro" id="IPR029063">
    <property type="entry name" value="SAM-dependent_MTases_sf"/>
</dbReference>
<reference evidence="2" key="1">
    <citation type="submission" date="2021-05" db="EMBL/GenBank/DDBJ databases">
        <title>Complete genome sequence of the cellulolytic planctomycete Telmatocola sphagniphila SP2T and characterization of the first cellulase from planctomycetes.</title>
        <authorList>
            <person name="Rakitin A.L."/>
            <person name="Beletsky A.V."/>
            <person name="Naumoff D.G."/>
            <person name="Kulichevskaya I.S."/>
            <person name="Mardanov A.V."/>
            <person name="Ravin N.V."/>
            <person name="Dedysh S.N."/>
        </authorList>
    </citation>
    <scope>NUCLEOTIDE SEQUENCE</scope>
    <source>
        <strain evidence="2">SP2T</strain>
    </source>
</reference>
<dbReference type="PANTHER" id="PTHR34203">
    <property type="entry name" value="METHYLTRANSFERASE, FKBM FAMILY PROTEIN"/>
    <property type="match status" value="1"/>
</dbReference>
<keyword evidence="3" id="KW-1185">Reference proteome</keyword>
<proteinExistence type="predicted"/>
<evidence type="ECO:0000313" key="3">
    <source>
        <dbReference type="Proteomes" id="UP000676194"/>
    </source>
</evidence>
<protein>
    <submittedName>
        <fullName evidence="2">FkbM family methyltransferase</fullName>
    </submittedName>
</protein>
<dbReference type="NCBIfam" id="TIGR01444">
    <property type="entry name" value="fkbM_fam"/>
    <property type="match status" value="1"/>
</dbReference>
<organism evidence="2 3">
    <name type="scientific">Telmatocola sphagniphila</name>
    <dbReference type="NCBI Taxonomy" id="1123043"/>
    <lineage>
        <taxon>Bacteria</taxon>
        <taxon>Pseudomonadati</taxon>
        <taxon>Planctomycetota</taxon>
        <taxon>Planctomycetia</taxon>
        <taxon>Gemmatales</taxon>
        <taxon>Gemmataceae</taxon>
    </lineage>
</organism>
<dbReference type="Pfam" id="PF05050">
    <property type="entry name" value="Methyltransf_21"/>
    <property type="match status" value="1"/>
</dbReference>
<dbReference type="InterPro" id="IPR052514">
    <property type="entry name" value="SAM-dependent_MTase"/>
</dbReference>
<sequence>MPEEEPKKEDSLLRWRRRLLPLLDSTGLRTLSRKIFHKWVRFRYGPDRLVKAHQNDRIWKLDLDVALRGGNEEFETIHWFRKVVKPGDTVIDVGANVGQMTLELAHLVGPTGRVYSIEPGEGNLALLRKHIRANGFEDRVIVIPAACAAVHGGTITFNIFGEDAKAVGSGFTISEAAVEEHVRHGEKHLTVTVPTISLDGFIAEKGIRPQVVKIDVEGAEREVFQGASRLLSEIRPQIRFGFHPFAFSDPVSVDQELRKLFAGNRYEFDSRPPAVLELEEYNICPKTS</sequence>
<feature type="domain" description="Methyltransferase FkbM" evidence="1">
    <location>
        <begin position="92"/>
        <end position="263"/>
    </location>
</feature>
<accession>A0A8E6BCA2</accession>